<reference evidence="2 4" key="1">
    <citation type="submission" date="2018-08" db="EMBL/GenBank/DDBJ databases">
        <title>Genome Sequence of Clavibacter michiganensis Subspecies type strains, and the Atypical Peach-Colored Strains Isolated from Tomato.</title>
        <authorList>
            <person name="Osdaghi E."/>
            <person name="Portier P."/>
            <person name="Briand M."/>
            <person name="Jacques M.-A."/>
        </authorList>
    </citation>
    <scope>NUCLEOTIDE SEQUENCE [LARGE SCALE GENOMIC DNA]</scope>
    <source>
        <strain evidence="2 4">CFBP 7577</strain>
    </source>
</reference>
<dbReference type="AlphaFoldDB" id="A0A399P321"/>
<gene>
    <name evidence="2" type="ORF">DZF97_15365</name>
    <name evidence="3" type="ORF">LIV34_000191</name>
</gene>
<dbReference type="SUPFAM" id="SSF46785">
    <property type="entry name" value="Winged helix' DNA-binding domain"/>
    <property type="match status" value="1"/>
</dbReference>
<dbReference type="EMBL" id="QWED01000740">
    <property type="protein sequence ID" value="RIJ00625.1"/>
    <property type="molecule type" value="Genomic_DNA"/>
</dbReference>
<reference evidence="3" key="2">
    <citation type="submission" date="2021-11" db="EMBL/GenBank/DDBJ databases">
        <authorList>
            <person name="Li G."/>
            <person name="Jia Q."/>
            <person name="Yang F."/>
            <person name="Zhang C."/>
            <person name="Singh A."/>
            <person name="Lorenz A.J."/>
            <person name="Jackson-Ziems T."/>
            <person name="Vidaver A."/>
            <person name="Alfano J.R."/>
        </authorList>
    </citation>
    <scope>NUCLEOTIDE SEQUENCE</scope>
    <source>
        <strain evidence="3">CNK-2</strain>
    </source>
</reference>
<evidence type="ECO:0000259" key="1">
    <source>
        <dbReference type="Pfam" id="PF12802"/>
    </source>
</evidence>
<organism evidence="2 4">
    <name type="scientific">Clavibacter nebraskensis</name>
    <dbReference type="NCBI Taxonomy" id="31963"/>
    <lineage>
        <taxon>Bacteria</taxon>
        <taxon>Bacillati</taxon>
        <taxon>Actinomycetota</taxon>
        <taxon>Actinomycetes</taxon>
        <taxon>Micrococcales</taxon>
        <taxon>Microbacteriaceae</taxon>
        <taxon>Clavibacter</taxon>
    </lineage>
</organism>
<dbReference type="GO" id="GO:0003700">
    <property type="term" value="F:DNA-binding transcription factor activity"/>
    <property type="evidence" value="ECO:0007669"/>
    <property type="project" value="InterPro"/>
</dbReference>
<dbReference type="GeneID" id="92982048"/>
<dbReference type="EMBL" id="CP086345">
    <property type="protein sequence ID" value="UQB05196.1"/>
    <property type="molecule type" value="Genomic_DNA"/>
</dbReference>
<dbReference type="Proteomes" id="UP000265361">
    <property type="component" value="Unassembled WGS sequence"/>
</dbReference>
<dbReference type="InterPro" id="IPR036390">
    <property type="entry name" value="WH_DNA-bd_sf"/>
</dbReference>
<dbReference type="Gene3D" id="1.10.10.10">
    <property type="entry name" value="Winged helix-like DNA-binding domain superfamily/Winged helix DNA-binding domain"/>
    <property type="match status" value="1"/>
</dbReference>
<feature type="domain" description="HTH marR-type" evidence="1">
    <location>
        <begin position="9"/>
        <end position="59"/>
    </location>
</feature>
<dbReference type="InterPro" id="IPR036388">
    <property type="entry name" value="WH-like_DNA-bd_sf"/>
</dbReference>
<keyword evidence="5" id="KW-1185">Reference proteome</keyword>
<protein>
    <submittedName>
        <fullName evidence="2">ArsR family transcriptional regulator</fullName>
    </submittedName>
    <submittedName>
        <fullName evidence="3">Winged helix-turn-helix domain-containing protein</fullName>
    </submittedName>
</protein>
<dbReference type="Proteomes" id="UP001056208">
    <property type="component" value="Chromosome"/>
</dbReference>
<name>A0A399P321_9MICO</name>
<dbReference type="InterPro" id="IPR000835">
    <property type="entry name" value="HTH_MarR-typ"/>
</dbReference>
<accession>A0A399P321</accession>
<sequence length="103" mass="11551">MSHWTFLTNHAHVLLCVAEDPDARVRDVADTVGVTERAAQRILSELEEAGYLSKTRDGRRNRYTVDPAARMRHPMDSSHRIGELVDLLTDRRAGSHDAGSRAD</sequence>
<evidence type="ECO:0000313" key="4">
    <source>
        <dbReference type="Proteomes" id="UP000265361"/>
    </source>
</evidence>
<proteinExistence type="predicted"/>
<evidence type="ECO:0000313" key="5">
    <source>
        <dbReference type="Proteomes" id="UP001056208"/>
    </source>
</evidence>
<dbReference type="InterPro" id="IPR011991">
    <property type="entry name" value="ArsR-like_HTH"/>
</dbReference>
<dbReference type="CDD" id="cd00090">
    <property type="entry name" value="HTH_ARSR"/>
    <property type="match status" value="1"/>
</dbReference>
<dbReference type="RefSeq" id="WP_015488992.1">
    <property type="nucleotide sequence ID" value="NZ_CP033721.2"/>
</dbReference>
<evidence type="ECO:0000313" key="2">
    <source>
        <dbReference type="EMBL" id="RIJ00625.1"/>
    </source>
</evidence>
<evidence type="ECO:0000313" key="3">
    <source>
        <dbReference type="EMBL" id="UQB05196.1"/>
    </source>
</evidence>
<dbReference type="Pfam" id="PF12802">
    <property type="entry name" value="MarR_2"/>
    <property type="match status" value="1"/>
</dbReference>